<dbReference type="CDD" id="cd20617">
    <property type="entry name" value="CYP1_2-like"/>
    <property type="match status" value="1"/>
</dbReference>
<accession>A0A8B7YNY3</accession>
<evidence type="ECO:0000313" key="19">
    <source>
        <dbReference type="RefSeq" id="XP_022093165.1"/>
    </source>
</evidence>
<comment type="subcellular location">
    <subcellularLocation>
        <location evidence="3">Endoplasmic reticulum membrane</location>
        <topology evidence="3">Peripheral membrane protein</topology>
    </subcellularLocation>
    <subcellularLocation>
        <location evidence="2">Microsome membrane</location>
        <topology evidence="2">Peripheral membrane protein</topology>
    </subcellularLocation>
</comment>
<proteinExistence type="inferred from homology"/>
<evidence type="ECO:0000256" key="8">
    <source>
        <dbReference type="ARBA" id="ARBA00022848"/>
    </source>
</evidence>
<reference evidence="17 18" key="1">
    <citation type="submission" date="2025-04" db="UniProtKB">
        <authorList>
            <consortium name="RefSeq"/>
        </authorList>
    </citation>
    <scope>IDENTIFICATION</scope>
</reference>
<evidence type="ECO:0000256" key="14">
    <source>
        <dbReference type="RuleBase" id="RU000461"/>
    </source>
</evidence>
<dbReference type="InterPro" id="IPR001128">
    <property type="entry name" value="Cyt_P450"/>
</dbReference>
<feature type="binding site" description="axial binding residue" evidence="13">
    <location>
        <position position="457"/>
    </location>
    <ligand>
        <name>heme</name>
        <dbReference type="ChEBI" id="CHEBI:30413"/>
    </ligand>
    <ligandPart>
        <name>Fe</name>
        <dbReference type="ChEBI" id="CHEBI:18248"/>
    </ligandPart>
</feature>
<keyword evidence="8" id="KW-0492">Microsome</keyword>
<organism evidence="16 20">
    <name type="scientific">Acanthaster planci</name>
    <name type="common">Crown-of-thorns starfish</name>
    <dbReference type="NCBI Taxonomy" id="133434"/>
    <lineage>
        <taxon>Eukaryota</taxon>
        <taxon>Metazoa</taxon>
        <taxon>Echinodermata</taxon>
        <taxon>Eleutherozoa</taxon>
        <taxon>Asterozoa</taxon>
        <taxon>Asteroidea</taxon>
        <taxon>Valvatacea</taxon>
        <taxon>Valvatida</taxon>
        <taxon>Acanthasteridae</taxon>
        <taxon>Acanthaster</taxon>
    </lineage>
</organism>
<evidence type="ECO:0000256" key="10">
    <source>
        <dbReference type="ARBA" id="ARBA00023004"/>
    </source>
</evidence>
<dbReference type="GO" id="GO:0005506">
    <property type="term" value="F:iron ion binding"/>
    <property type="evidence" value="ECO:0007669"/>
    <property type="project" value="InterPro"/>
</dbReference>
<dbReference type="GO" id="GO:0006805">
    <property type="term" value="P:xenobiotic metabolic process"/>
    <property type="evidence" value="ECO:0007669"/>
    <property type="project" value="TreeGrafter"/>
</dbReference>
<dbReference type="GO" id="GO:0020037">
    <property type="term" value="F:heme binding"/>
    <property type="evidence" value="ECO:0007669"/>
    <property type="project" value="InterPro"/>
</dbReference>
<dbReference type="GO" id="GO:0016712">
    <property type="term" value="F:oxidoreductase activity, acting on paired donors, with incorporation or reduction of molecular oxygen, reduced flavin or flavoprotein as one donor, and incorporation of one atom of oxygen"/>
    <property type="evidence" value="ECO:0007669"/>
    <property type="project" value="TreeGrafter"/>
</dbReference>
<protein>
    <submittedName>
        <fullName evidence="17 18">Cytochrome P450 2U1-like</fullName>
    </submittedName>
</protein>
<evidence type="ECO:0000256" key="13">
    <source>
        <dbReference type="PIRSR" id="PIRSR602401-1"/>
    </source>
</evidence>
<evidence type="ECO:0000313" key="18">
    <source>
        <dbReference type="RefSeq" id="XP_022093164.1"/>
    </source>
</evidence>
<evidence type="ECO:0000313" key="16">
    <source>
        <dbReference type="Proteomes" id="UP000694845"/>
    </source>
</evidence>
<dbReference type="OMA" id="MGKVQDQ"/>
<evidence type="ECO:0000256" key="3">
    <source>
        <dbReference type="ARBA" id="ARBA00004406"/>
    </source>
</evidence>
<evidence type="ECO:0000256" key="11">
    <source>
        <dbReference type="ARBA" id="ARBA00023033"/>
    </source>
</evidence>
<dbReference type="PANTHER" id="PTHR24300:SF397">
    <property type="entry name" value="CYTOCHROME P450 2U1"/>
    <property type="match status" value="1"/>
</dbReference>
<dbReference type="PROSITE" id="PS00086">
    <property type="entry name" value="CYTOCHROME_P450"/>
    <property type="match status" value="1"/>
</dbReference>
<keyword evidence="10 13" id="KW-0408">Iron</keyword>
<evidence type="ECO:0000256" key="4">
    <source>
        <dbReference type="ARBA" id="ARBA00010617"/>
    </source>
</evidence>
<dbReference type="InterPro" id="IPR002401">
    <property type="entry name" value="Cyt_P450_E_grp-I"/>
</dbReference>
<dbReference type="RefSeq" id="XP_022093165.1">
    <property type="nucleotide sequence ID" value="XM_022237473.1"/>
</dbReference>
<feature type="transmembrane region" description="Helical" evidence="15">
    <location>
        <begin position="12"/>
        <end position="34"/>
    </location>
</feature>
<comment type="cofactor">
    <cofactor evidence="1 13">
        <name>heme</name>
        <dbReference type="ChEBI" id="CHEBI:30413"/>
    </cofactor>
</comment>
<evidence type="ECO:0000256" key="1">
    <source>
        <dbReference type="ARBA" id="ARBA00001971"/>
    </source>
</evidence>
<dbReference type="PANTHER" id="PTHR24300">
    <property type="entry name" value="CYTOCHROME P450 508A4-RELATED"/>
    <property type="match status" value="1"/>
</dbReference>
<dbReference type="Pfam" id="PF00067">
    <property type="entry name" value="p450"/>
    <property type="match status" value="1"/>
</dbReference>
<gene>
    <name evidence="17 18 19 20" type="primary">LOC110980619</name>
</gene>
<evidence type="ECO:0000256" key="15">
    <source>
        <dbReference type="SAM" id="Phobius"/>
    </source>
</evidence>
<dbReference type="InterPro" id="IPR017972">
    <property type="entry name" value="Cyt_P450_CS"/>
</dbReference>
<keyword evidence="6 13" id="KW-0479">Metal-binding</keyword>
<evidence type="ECO:0000256" key="2">
    <source>
        <dbReference type="ARBA" id="ARBA00004174"/>
    </source>
</evidence>
<dbReference type="InterPro" id="IPR036396">
    <property type="entry name" value="Cyt_P450_sf"/>
</dbReference>
<sequence length="512" mass="57938">MFSTVSRLIVTFDISIYLTLSATLLSVVLLFAYYRSFHRAKSQPASRPLPGPRAWPLIGSIPAIVWYTKYFGHRGFTEMARRHGPVFGLKLAPGQLLVVLNDRSTIREAFIEQASRMTNRHLQGLVKVSFPVQGSLAWENGEIWAARRRFILRAFRTLGYSKRGILGLRIQEEARALCASIDKYGGLPFDPRHILECATSNLFCAIALGDRYEYESPLFCSLVRNSKIVLDNLSAVSIGNCLPFLYHTPVCREYRDAVIGLTDFIRGLVDQHKDTYNCNHPRDVVDLYLAEVKRRREEGETLKFEEEDVWRSMLDILIAGSFSTATQILWTLLFMTKYKSVQQRIHDEIDSAVGRERQPSLDDGPLLPFTRATLFEIQRCRIATVSVPHLASGDAVVGGCLVPKGAQVLANFWALHHDPQEWEEPEQFKPCRFLSKDGSAVVMPENFMPFGVGPRMCPGEQFAKHQAFLLFVSIMQRYRVTIPTTDPMPDLEGTVCGPALHPGNFRIIAELR</sequence>
<keyword evidence="7" id="KW-0256">Endoplasmic reticulum</keyword>
<evidence type="ECO:0000256" key="9">
    <source>
        <dbReference type="ARBA" id="ARBA00023002"/>
    </source>
</evidence>
<evidence type="ECO:0000313" key="20">
    <source>
        <dbReference type="RefSeq" id="XP_022093166.1"/>
    </source>
</evidence>
<dbReference type="GO" id="GO:0008395">
    <property type="term" value="F:steroid hydroxylase activity"/>
    <property type="evidence" value="ECO:0007669"/>
    <property type="project" value="TreeGrafter"/>
</dbReference>
<keyword evidence="16" id="KW-1185">Reference proteome</keyword>
<dbReference type="FunFam" id="1.10.630.10:FF:000238">
    <property type="entry name" value="Cytochrome P450 2A6"/>
    <property type="match status" value="1"/>
</dbReference>
<dbReference type="SUPFAM" id="SSF48264">
    <property type="entry name" value="Cytochrome P450"/>
    <property type="match status" value="1"/>
</dbReference>
<keyword evidence="11 14" id="KW-0503">Monooxygenase</keyword>
<evidence type="ECO:0000256" key="12">
    <source>
        <dbReference type="ARBA" id="ARBA00023136"/>
    </source>
</evidence>
<keyword evidence="12 15" id="KW-0472">Membrane</keyword>
<dbReference type="GeneID" id="110980619"/>
<dbReference type="GO" id="GO:0005789">
    <property type="term" value="C:endoplasmic reticulum membrane"/>
    <property type="evidence" value="ECO:0007669"/>
    <property type="project" value="UniProtKB-SubCell"/>
</dbReference>
<keyword evidence="5 13" id="KW-0349">Heme</keyword>
<keyword evidence="15" id="KW-0812">Transmembrane</keyword>
<dbReference type="InterPro" id="IPR050182">
    <property type="entry name" value="Cytochrome_P450_fam2"/>
</dbReference>
<dbReference type="PRINTS" id="PR00463">
    <property type="entry name" value="EP450I"/>
</dbReference>
<evidence type="ECO:0000256" key="5">
    <source>
        <dbReference type="ARBA" id="ARBA00022617"/>
    </source>
</evidence>
<name>A0A8B7YNY3_ACAPL</name>
<comment type="similarity">
    <text evidence="4 14">Belongs to the cytochrome P450 family.</text>
</comment>
<dbReference type="KEGG" id="aplc:110980619"/>
<dbReference type="OrthoDB" id="10040682at2759"/>
<dbReference type="Gene3D" id="1.10.630.10">
    <property type="entry name" value="Cytochrome P450"/>
    <property type="match status" value="1"/>
</dbReference>
<keyword evidence="15" id="KW-1133">Transmembrane helix</keyword>
<evidence type="ECO:0000256" key="7">
    <source>
        <dbReference type="ARBA" id="ARBA00022824"/>
    </source>
</evidence>
<evidence type="ECO:0000313" key="17">
    <source>
        <dbReference type="RefSeq" id="XP_022093163.1"/>
    </source>
</evidence>
<dbReference type="RefSeq" id="XP_022093164.1">
    <property type="nucleotide sequence ID" value="XM_022237472.1"/>
</dbReference>
<dbReference type="PRINTS" id="PR00385">
    <property type="entry name" value="P450"/>
</dbReference>
<dbReference type="GO" id="GO:0006082">
    <property type="term" value="P:organic acid metabolic process"/>
    <property type="evidence" value="ECO:0007669"/>
    <property type="project" value="TreeGrafter"/>
</dbReference>
<dbReference type="AlphaFoldDB" id="A0A8B7YNY3"/>
<dbReference type="RefSeq" id="XP_022093163.1">
    <property type="nucleotide sequence ID" value="XM_022237471.1"/>
</dbReference>
<dbReference type="Proteomes" id="UP000694845">
    <property type="component" value="Unplaced"/>
</dbReference>
<dbReference type="RefSeq" id="XP_022093166.1">
    <property type="nucleotide sequence ID" value="XM_022237474.1"/>
</dbReference>
<keyword evidence="9 14" id="KW-0560">Oxidoreductase</keyword>
<evidence type="ECO:0000256" key="6">
    <source>
        <dbReference type="ARBA" id="ARBA00022723"/>
    </source>
</evidence>